<gene>
    <name evidence="2" type="ORF">EVOR1521_LOCUS15220</name>
</gene>
<name>A0AA36MX36_9DINO</name>
<keyword evidence="3" id="KW-1185">Reference proteome</keyword>
<dbReference type="AlphaFoldDB" id="A0AA36MX36"/>
<feature type="region of interest" description="Disordered" evidence="1">
    <location>
        <begin position="1"/>
        <end position="23"/>
    </location>
</feature>
<comment type="caution">
    <text evidence="2">The sequence shown here is derived from an EMBL/GenBank/DDBJ whole genome shotgun (WGS) entry which is preliminary data.</text>
</comment>
<dbReference type="EMBL" id="CAUJNA010001913">
    <property type="protein sequence ID" value="CAJ1389644.1"/>
    <property type="molecule type" value="Genomic_DNA"/>
</dbReference>
<proteinExistence type="predicted"/>
<evidence type="ECO:0000256" key="1">
    <source>
        <dbReference type="SAM" id="MobiDB-lite"/>
    </source>
</evidence>
<dbReference type="Proteomes" id="UP001178507">
    <property type="component" value="Unassembled WGS sequence"/>
</dbReference>
<protein>
    <submittedName>
        <fullName evidence="2">Uncharacterized protein</fullName>
    </submittedName>
</protein>
<evidence type="ECO:0000313" key="2">
    <source>
        <dbReference type="EMBL" id="CAJ1389644.1"/>
    </source>
</evidence>
<accession>A0AA36MX36</accession>
<evidence type="ECO:0000313" key="3">
    <source>
        <dbReference type="Proteomes" id="UP001178507"/>
    </source>
</evidence>
<reference evidence="2" key="1">
    <citation type="submission" date="2023-08" db="EMBL/GenBank/DDBJ databases">
        <authorList>
            <person name="Chen Y."/>
            <person name="Shah S."/>
            <person name="Dougan E. K."/>
            <person name="Thang M."/>
            <person name="Chan C."/>
        </authorList>
    </citation>
    <scope>NUCLEOTIDE SEQUENCE</scope>
</reference>
<sequence length="101" mass="11189">MEADASAPHGDSPDGDGGGADGAAAPELRLGYFFFSTEASELKLSSRFEALRDLRHPNLAQYLETSSRAAASSSWPASTPPHPWLRSCESQRRWRRLRRCR</sequence>
<organism evidence="2 3">
    <name type="scientific">Effrenium voratum</name>
    <dbReference type="NCBI Taxonomy" id="2562239"/>
    <lineage>
        <taxon>Eukaryota</taxon>
        <taxon>Sar</taxon>
        <taxon>Alveolata</taxon>
        <taxon>Dinophyceae</taxon>
        <taxon>Suessiales</taxon>
        <taxon>Symbiodiniaceae</taxon>
        <taxon>Effrenium</taxon>
    </lineage>
</organism>